<sequence>MAGSRLRRHVLVVALGLLAAASVTYASLRTIAFARLFGLFRPHSGIRITQGEITAAYETSTDPRTPVVPRIIHQIFHNWHDPNGNTLRPDWKAARQTCLDLNPSWEHMLWTSKTSRDFIEEEFPWFLSAYDRYSFPVQKVDVVKYFVLRYYGGIYIDLDNGCAANLEPLTYYPAFTTDGGHGALSNNIMGGQPGHPLFFLLTDNLIRWQVNYLLPYATIMWSSGQWYFTAIWEEYHSVLTHKSSVNGISETRLQPLHHILMDMRPGSDPWVFFTQVDGNSWANWDNRLISIIGDNIAFIMLLLVALVSSTGWACAKTSIRRNNANTAHKLFEA</sequence>
<dbReference type="Proteomes" id="UP001149074">
    <property type="component" value="Unassembled WGS sequence"/>
</dbReference>
<dbReference type="AlphaFoldDB" id="A0A9W9K2G5"/>
<dbReference type="RefSeq" id="XP_056471684.1">
    <property type="nucleotide sequence ID" value="XM_056620878.1"/>
</dbReference>
<dbReference type="SUPFAM" id="SSF53448">
    <property type="entry name" value="Nucleotide-diphospho-sugar transferases"/>
    <property type="match status" value="1"/>
</dbReference>
<gene>
    <name evidence="8" type="ORF">N7532_008386</name>
</gene>
<organism evidence="8 9">
    <name type="scientific">Penicillium argentinense</name>
    <dbReference type="NCBI Taxonomy" id="1131581"/>
    <lineage>
        <taxon>Eukaryota</taxon>
        <taxon>Fungi</taxon>
        <taxon>Dikarya</taxon>
        <taxon>Ascomycota</taxon>
        <taxon>Pezizomycotina</taxon>
        <taxon>Eurotiomycetes</taxon>
        <taxon>Eurotiomycetidae</taxon>
        <taxon>Eurotiales</taxon>
        <taxon>Aspergillaceae</taxon>
        <taxon>Penicillium</taxon>
    </lineage>
</organism>
<dbReference type="PANTHER" id="PTHR32385:SF20">
    <property type="entry name" value="MANNOSYL PHOSPHORYLINOSITOL CERAMIDE SYNTHASE CSH1-RELATED"/>
    <property type="match status" value="1"/>
</dbReference>
<evidence type="ECO:0000313" key="9">
    <source>
        <dbReference type="Proteomes" id="UP001149074"/>
    </source>
</evidence>
<dbReference type="GO" id="GO:0051999">
    <property type="term" value="P:mannosyl-inositol phosphorylceramide biosynthetic process"/>
    <property type="evidence" value="ECO:0007669"/>
    <property type="project" value="TreeGrafter"/>
</dbReference>
<proteinExistence type="inferred from homology"/>
<dbReference type="InterPro" id="IPR029044">
    <property type="entry name" value="Nucleotide-diphossugar_trans"/>
</dbReference>
<dbReference type="GO" id="GO:0000030">
    <property type="term" value="F:mannosyltransferase activity"/>
    <property type="evidence" value="ECO:0007669"/>
    <property type="project" value="TreeGrafter"/>
</dbReference>
<keyword evidence="3" id="KW-0808">Transferase</keyword>
<evidence type="ECO:0000256" key="3">
    <source>
        <dbReference type="ARBA" id="ARBA00022679"/>
    </source>
</evidence>
<dbReference type="PANTHER" id="PTHR32385">
    <property type="entry name" value="MANNOSYL PHOSPHORYLINOSITOL CERAMIDE SYNTHASE"/>
    <property type="match status" value="1"/>
</dbReference>
<name>A0A9W9K2G5_9EURO</name>
<protein>
    <submittedName>
        <fullName evidence="8">Mannosyl phosphorylinositol ceramide synthase CSH1</fullName>
    </submittedName>
</protein>
<comment type="similarity">
    <text evidence="2">Belongs to the glycosyltransferase 32 family.</text>
</comment>
<comment type="caution">
    <text evidence="8">The sequence shown here is derived from an EMBL/GenBank/DDBJ whole genome shotgun (WGS) entry which is preliminary data.</text>
</comment>
<evidence type="ECO:0000256" key="5">
    <source>
        <dbReference type="ARBA" id="ARBA00022989"/>
    </source>
</evidence>
<dbReference type="EMBL" id="JAPQKI010000009">
    <property type="protein sequence ID" value="KAJ5089702.1"/>
    <property type="molecule type" value="Genomic_DNA"/>
</dbReference>
<reference evidence="8" key="1">
    <citation type="submission" date="2022-11" db="EMBL/GenBank/DDBJ databases">
        <authorList>
            <person name="Petersen C."/>
        </authorList>
    </citation>
    <scope>NUCLEOTIDE SEQUENCE</scope>
    <source>
        <strain evidence="8">IBT 30761</strain>
    </source>
</reference>
<dbReference type="OrthoDB" id="3647at2759"/>
<evidence type="ECO:0000256" key="1">
    <source>
        <dbReference type="ARBA" id="ARBA00004370"/>
    </source>
</evidence>
<dbReference type="InterPro" id="IPR007577">
    <property type="entry name" value="GlycoTrfase_DXD_sugar-bd_CS"/>
</dbReference>
<evidence type="ECO:0000256" key="2">
    <source>
        <dbReference type="ARBA" id="ARBA00009003"/>
    </source>
</evidence>
<evidence type="ECO:0000256" key="4">
    <source>
        <dbReference type="ARBA" id="ARBA00022692"/>
    </source>
</evidence>
<evidence type="ECO:0000256" key="6">
    <source>
        <dbReference type="ARBA" id="ARBA00023136"/>
    </source>
</evidence>
<keyword evidence="4 7" id="KW-0812">Transmembrane</keyword>
<dbReference type="Gene3D" id="3.90.550.20">
    <property type="match status" value="1"/>
</dbReference>
<dbReference type="Pfam" id="PF04488">
    <property type="entry name" value="Gly_transf_sug"/>
    <property type="match status" value="1"/>
</dbReference>
<comment type="subcellular location">
    <subcellularLocation>
        <location evidence="1">Membrane</location>
    </subcellularLocation>
</comment>
<feature type="transmembrane region" description="Helical" evidence="7">
    <location>
        <begin position="296"/>
        <end position="315"/>
    </location>
</feature>
<keyword evidence="9" id="KW-1185">Reference proteome</keyword>
<dbReference type="InterPro" id="IPR051706">
    <property type="entry name" value="Glycosyltransferase_domain"/>
</dbReference>
<keyword evidence="6 7" id="KW-0472">Membrane</keyword>
<dbReference type="GeneID" id="81359857"/>
<accession>A0A9W9K2G5</accession>
<evidence type="ECO:0000313" key="8">
    <source>
        <dbReference type="EMBL" id="KAJ5089702.1"/>
    </source>
</evidence>
<evidence type="ECO:0000256" key="7">
    <source>
        <dbReference type="SAM" id="Phobius"/>
    </source>
</evidence>
<dbReference type="GO" id="GO:0016020">
    <property type="term" value="C:membrane"/>
    <property type="evidence" value="ECO:0007669"/>
    <property type="project" value="UniProtKB-SubCell"/>
</dbReference>
<reference evidence="8" key="2">
    <citation type="journal article" date="2023" name="IMA Fungus">
        <title>Comparative genomic study of the Penicillium genus elucidates a diverse pangenome and 15 lateral gene transfer events.</title>
        <authorList>
            <person name="Petersen C."/>
            <person name="Sorensen T."/>
            <person name="Nielsen M.R."/>
            <person name="Sondergaard T.E."/>
            <person name="Sorensen J.L."/>
            <person name="Fitzpatrick D.A."/>
            <person name="Frisvad J.C."/>
            <person name="Nielsen K.L."/>
        </authorList>
    </citation>
    <scope>NUCLEOTIDE SEQUENCE</scope>
    <source>
        <strain evidence="8">IBT 30761</strain>
    </source>
</reference>
<keyword evidence="5 7" id="KW-1133">Transmembrane helix</keyword>